<accession>A0A917CT99</accession>
<evidence type="ECO:0000256" key="1">
    <source>
        <dbReference type="ARBA" id="ARBA00004418"/>
    </source>
</evidence>
<dbReference type="GO" id="GO:0016829">
    <property type="term" value="F:lyase activity"/>
    <property type="evidence" value="ECO:0007669"/>
    <property type="project" value="UniProtKB-KW"/>
</dbReference>
<dbReference type="GO" id="GO:0042597">
    <property type="term" value="C:periplasmic space"/>
    <property type="evidence" value="ECO:0007669"/>
    <property type="project" value="UniProtKB-SubCell"/>
</dbReference>
<gene>
    <name evidence="6" type="ORF">GCM10010912_47130</name>
</gene>
<evidence type="ECO:0000256" key="2">
    <source>
        <dbReference type="ARBA" id="ARBA00022729"/>
    </source>
</evidence>
<keyword evidence="7" id="KW-1185">Reference proteome</keyword>
<keyword evidence="4" id="KW-0456">Lyase</keyword>
<dbReference type="InterPro" id="IPR012480">
    <property type="entry name" value="Hepar_II_III_C"/>
</dbReference>
<evidence type="ECO:0000313" key="7">
    <source>
        <dbReference type="Proteomes" id="UP000637643"/>
    </source>
</evidence>
<dbReference type="Proteomes" id="UP000637643">
    <property type="component" value="Unassembled WGS sequence"/>
</dbReference>
<dbReference type="RefSeq" id="WP_189029301.1">
    <property type="nucleotide sequence ID" value="NZ_BMKR01000025.1"/>
</dbReference>
<dbReference type="AlphaFoldDB" id="A0A917CT99"/>
<evidence type="ECO:0000256" key="3">
    <source>
        <dbReference type="ARBA" id="ARBA00022764"/>
    </source>
</evidence>
<dbReference type="Gene3D" id="2.70.98.70">
    <property type="match status" value="1"/>
</dbReference>
<comment type="subcellular location">
    <subcellularLocation>
        <location evidence="1">Periplasm</location>
    </subcellularLocation>
</comment>
<name>A0A917CT99_9BACL</name>
<protein>
    <recommendedName>
        <fullName evidence="5">Heparinase II/III-like C-terminal domain-containing protein</fullName>
    </recommendedName>
</protein>
<dbReference type="EMBL" id="BMKR01000025">
    <property type="protein sequence ID" value="GGF96961.1"/>
    <property type="molecule type" value="Genomic_DNA"/>
</dbReference>
<evidence type="ECO:0000256" key="4">
    <source>
        <dbReference type="ARBA" id="ARBA00023239"/>
    </source>
</evidence>
<comment type="caution">
    <text evidence="6">The sequence shown here is derived from an EMBL/GenBank/DDBJ whole genome shotgun (WGS) entry which is preliminary data.</text>
</comment>
<reference evidence="6" key="1">
    <citation type="journal article" date="2014" name="Int. J. Syst. Evol. Microbiol.">
        <title>Complete genome sequence of Corynebacterium casei LMG S-19264T (=DSM 44701T), isolated from a smear-ripened cheese.</title>
        <authorList>
            <consortium name="US DOE Joint Genome Institute (JGI-PGF)"/>
            <person name="Walter F."/>
            <person name="Albersmeier A."/>
            <person name="Kalinowski J."/>
            <person name="Ruckert C."/>
        </authorList>
    </citation>
    <scope>NUCLEOTIDE SEQUENCE</scope>
    <source>
        <strain evidence="6">CGMCC 1.16134</strain>
    </source>
</reference>
<organism evidence="6 7">
    <name type="scientific">Paenibacillus albidus</name>
    <dbReference type="NCBI Taxonomy" id="2041023"/>
    <lineage>
        <taxon>Bacteria</taxon>
        <taxon>Bacillati</taxon>
        <taxon>Bacillota</taxon>
        <taxon>Bacilli</taxon>
        <taxon>Bacillales</taxon>
        <taxon>Paenibacillaceae</taxon>
        <taxon>Paenibacillus</taxon>
    </lineage>
</organism>
<dbReference type="PANTHER" id="PTHR39210:SF1">
    <property type="entry name" value="HEPARIN-SULFATE LYASE"/>
    <property type="match status" value="1"/>
</dbReference>
<dbReference type="SUPFAM" id="SSF48230">
    <property type="entry name" value="Chondroitin AC/alginate lyase"/>
    <property type="match status" value="1"/>
</dbReference>
<feature type="domain" description="Heparinase II/III-like C-terminal" evidence="5">
    <location>
        <begin position="543"/>
        <end position="687"/>
    </location>
</feature>
<dbReference type="Gene3D" id="1.50.10.100">
    <property type="entry name" value="Chondroitin AC/alginate lyase"/>
    <property type="match status" value="1"/>
</dbReference>
<reference evidence="6" key="2">
    <citation type="submission" date="2020-09" db="EMBL/GenBank/DDBJ databases">
        <authorList>
            <person name="Sun Q."/>
            <person name="Zhou Y."/>
        </authorList>
    </citation>
    <scope>NUCLEOTIDE SEQUENCE</scope>
    <source>
        <strain evidence="6">CGMCC 1.16134</strain>
    </source>
</reference>
<keyword evidence="3" id="KW-0574">Periplasm</keyword>
<evidence type="ECO:0000259" key="5">
    <source>
        <dbReference type="Pfam" id="PF07940"/>
    </source>
</evidence>
<proteinExistence type="predicted"/>
<keyword evidence="2" id="KW-0732">Signal</keyword>
<dbReference type="PANTHER" id="PTHR39210">
    <property type="entry name" value="HEPARIN-SULFATE LYASE"/>
    <property type="match status" value="1"/>
</dbReference>
<sequence>MNLPHGDEQIRPFGCYNQEELAAIRSRVQRTPALMKEYSRQQKLAEQFAVDELSAPLEALGAFRVDPFVFETPPGTAYVQLRVHIQGAGEARIGWIKLSHSQRGLPVVLEGASFEQGLAGRLLEADTQAKVQLLPLTAGLAALQPSGATPPASGGEAPAAQCLLIRHPAEAAGTLLHFGAAVPARAGEHYAVQTALSLAAPLSGGIRAGVTFLNEAEQPLGDVLYSPLFNRPTPTNWSYLLEAAGADANVYMISGDRSCAERCVRKLAYILADMRQGMDLFKRDGWHDDDTYGAVHIGRGLAVTSVIYDQIAASGQLNPEEQALILENFRYIAAMMMDTGYYRYDLTQFPDEKGGKRSNWNADRATGLGVYALLFPQEAHAAEYLKHACSVIEWQLEHVVDGDGAWPENIRYHGAVLHRYFLFFALLKRLKGVDYFQHNKVKGMYRFLIGTAVTHDRIQGGASAPPRLLTPAVGDANVHELWFRLLAYAAPFYSGPDPQLTGEMIWTWRRGGEPIQDTGAYPCPLVALLYPRDDLPEIEPEMRSAYYPEVGYVIFRSGQDQPEHAYYAIYEASPLTYHAHHDEGQFSIWADSVPLTLDSGTGGYYNGDRHWFVSGAAHNVVQFVDADGRLRDGPLCSSCEEVFFSEELDYTRSWIPDEYAADYRRHFVFIKAGFSVYLVWDQIRSTAASVWNLHTLSTGAEMDAQSISAHCLGGMRLNALIAEPTGAVITTGDGAVGGAYPLAAQQHFRIHGGPGSDYLVLLHPQGEDSSGVELARLDDGRNEAGIRLYKVSQQGGGWFIVAVNGSARAQQTSLAGLGPLRALGGRGQIVAADPGKETLIIEAGMLYVLVPR</sequence>
<evidence type="ECO:0000313" key="6">
    <source>
        <dbReference type="EMBL" id="GGF96961.1"/>
    </source>
</evidence>
<dbReference type="InterPro" id="IPR008929">
    <property type="entry name" value="Chondroitin_lyas"/>
</dbReference>
<dbReference type="Pfam" id="PF07940">
    <property type="entry name" value="Hepar_II_III_C"/>
    <property type="match status" value="1"/>
</dbReference>